<feature type="transmembrane region" description="Helical" evidence="1">
    <location>
        <begin position="7"/>
        <end position="25"/>
    </location>
</feature>
<reference evidence="3" key="1">
    <citation type="submission" date="2017-09" db="EMBL/GenBank/DDBJ databases">
        <title>Depth-based differentiation of microbial function through sediment-hosted aquifers and enrichment of novel symbionts in the deep terrestrial subsurface.</title>
        <authorList>
            <person name="Probst A.J."/>
            <person name="Ladd B."/>
            <person name="Jarett J.K."/>
            <person name="Geller-Mcgrath D.E."/>
            <person name="Sieber C.M.K."/>
            <person name="Emerson J.B."/>
            <person name="Anantharaman K."/>
            <person name="Thomas B.C."/>
            <person name="Malmstrom R."/>
            <person name="Stieglmeier M."/>
            <person name="Klingl A."/>
            <person name="Woyke T."/>
            <person name="Ryan C.M."/>
            <person name="Banfield J.F."/>
        </authorList>
    </citation>
    <scope>NUCLEOTIDE SEQUENCE [LARGE SCALE GENOMIC DNA]</scope>
</reference>
<name>A0A2H0TFA7_9BACT</name>
<evidence type="ECO:0000256" key="1">
    <source>
        <dbReference type="SAM" id="Phobius"/>
    </source>
</evidence>
<dbReference type="AlphaFoldDB" id="A0A2H0TFA7"/>
<dbReference type="EMBL" id="PFCN01000032">
    <property type="protein sequence ID" value="PIR70223.1"/>
    <property type="molecule type" value="Genomic_DNA"/>
</dbReference>
<keyword evidence="1" id="KW-1133">Transmembrane helix</keyword>
<evidence type="ECO:0000313" key="3">
    <source>
        <dbReference type="Proteomes" id="UP000229383"/>
    </source>
</evidence>
<gene>
    <name evidence="2" type="ORF">COU46_02665</name>
</gene>
<keyword evidence="1" id="KW-0472">Membrane</keyword>
<feature type="transmembrane region" description="Helical" evidence="1">
    <location>
        <begin position="71"/>
        <end position="92"/>
    </location>
</feature>
<evidence type="ECO:0000313" key="2">
    <source>
        <dbReference type="EMBL" id="PIR70223.1"/>
    </source>
</evidence>
<organism evidence="2 3">
    <name type="scientific">Candidatus Niyogibacteria bacterium CG10_big_fil_rev_8_21_14_0_10_42_19</name>
    <dbReference type="NCBI Taxonomy" id="1974725"/>
    <lineage>
        <taxon>Bacteria</taxon>
        <taxon>Candidatus Niyogiibacteriota</taxon>
    </lineage>
</organism>
<keyword evidence="1" id="KW-0812">Transmembrane</keyword>
<accession>A0A2H0TFA7</accession>
<dbReference type="Proteomes" id="UP000229383">
    <property type="component" value="Unassembled WGS sequence"/>
</dbReference>
<sequence>MKNKKLILHYFLIIIALLIINQQVFSWHMADNHGSLCPFLVMTGNACPPINKILASAEHQLSGAVLLTRAIFNNTGSVVLFIFILSAFLFAGSLDRLFKVRRPFGFLYKINTYLKESVFVLLEECLFWISLHNSVHDLHFQRARVRLD</sequence>
<proteinExistence type="predicted"/>
<protein>
    <submittedName>
        <fullName evidence="2">Uncharacterized protein</fullName>
    </submittedName>
</protein>
<comment type="caution">
    <text evidence="2">The sequence shown here is derived from an EMBL/GenBank/DDBJ whole genome shotgun (WGS) entry which is preliminary data.</text>
</comment>